<accession>A0A0J9VT40</accession>
<dbReference type="KEGG" id="fox:FOXG_20977"/>
<dbReference type="KEGG" id="fox:FOXG_21337"/>
<evidence type="ECO:0000313" key="5">
    <source>
        <dbReference type="Proteomes" id="UP000009097"/>
    </source>
</evidence>
<organism evidence="1 5">
    <name type="scientific">Fusarium oxysporum f. sp. lycopersici (strain 4287 / CBS 123668 / FGSC 9935 / NRRL 34936)</name>
    <name type="common">Fusarium vascular wilt of tomato</name>
    <dbReference type="NCBI Taxonomy" id="426428"/>
    <lineage>
        <taxon>Eukaryota</taxon>
        <taxon>Fungi</taxon>
        <taxon>Dikarya</taxon>
        <taxon>Ascomycota</taxon>
        <taxon>Pezizomycotina</taxon>
        <taxon>Sordariomycetes</taxon>
        <taxon>Hypocreomycetidae</taxon>
        <taxon>Hypocreales</taxon>
        <taxon>Nectriaceae</taxon>
        <taxon>Fusarium</taxon>
        <taxon>Fusarium oxysporum species complex</taxon>
    </lineage>
</organism>
<dbReference type="EMBL" id="DS231713">
    <property type="protein sequence ID" value="KNB14031.1"/>
    <property type="molecule type" value="Genomic_DNA"/>
</dbReference>
<evidence type="ECO:0000313" key="2">
    <source>
        <dbReference type="EMBL" id="KNB14031.1"/>
    </source>
</evidence>
<dbReference type="VEuPathDB" id="FungiDB:FOXG_21018"/>
<evidence type="ECO:0000313" key="4">
    <source>
        <dbReference type="EMBL" id="KNB19924.1"/>
    </source>
</evidence>
<dbReference type="RefSeq" id="XP_018252076.1">
    <property type="nucleotide sequence ID" value="XM_018401349.1"/>
</dbReference>
<dbReference type="GeneID" id="28961724"/>
<reference evidence="1" key="2">
    <citation type="journal article" date="2010" name="Nature">
        <title>Comparative genomics reveals mobile pathogenicity chromosomes in Fusarium.</title>
        <authorList>
            <person name="Ma L.J."/>
            <person name="van der Does H.C."/>
            <person name="Borkovich K.A."/>
            <person name="Coleman J.J."/>
            <person name="Daboussi M.J."/>
            <person name="Di Pietro A."/>
            <person name="Dufresne M."/>
            <person name="Freitag M."/>
            <person name="Grabherr M."/>
            <person name="Henrissat B."/>
            <person name="Houterman P.M."/>
            <person name="Kang S."/>
            <person name="Shim W.B."/>
            <person name="Woloshuk C."/>
            <person name="Xie X."/>
            <person name="Xu J.R."/>
            <person name="Antoniw J."/>
            <person name="Baker S.E."/>
            <person name="Bluhm B.H."/>
            <person name="Breakspear A."/>
            <person name="Brown D.W."/>
            <person name="Butchko R.A."/>
            <person name="Chapman S."/>
            <person name="Coulson R."/>
            <person name="Coutinho P.M."/>
            <person name="Danchin E.G."/>
            <person name="Diener A."/>
            <person name="Gale L.R."/>
            <person name="Gardiner D.M."/>
            <person name="Goff S."/>
            <person name="Hammond-Kosack K.E."/>
            <person name="Hilburn K."/>
            <person name="Hua-Van A."/>
            <person name="Jonkers W."/>
            <person name="Kazan K."/>
            <person name="Kodira C.D."/>
            <person name="Koehrsen M."/>
            <person name="Kumar L."/>
            <person name="Lee Y.H."/>
            <person name="Li L."/>
            <person name="Manners J.M."/>
            <person name="Miranda-Saavedra D."/>
            <person name="Mukherjee M."/>
            <person name="Park G."/>
            <person name="Park J."/>
            <person name="Park S.Y."/>
            <person name="Proctor R.H."/>
            <person name="Regev A."/>
            <person name="Ruiz-Roldan M.C."/>
            <person name="Sain D."/>
            <person name="Sakthikumar S."/>
            <person name="Sykes S."/>
            <person name="Schwartz D.C."/>
            <person name="Turgeon B.G."/>
            <person name="Wapinski I."/>
            <person name="Yoder O."/>
            <person name="Young S."/>
            <person name="Zeng Q."/>
            <person name="Zhou S."/>
            <person name="Galagan J."/>
            <person name="Cuomo C.A."/>
            <person name="Kistler H.C."/>
            <person name="Rep M."/>
        </authorList>
    </citation>
    <scope>NUCLEOTIDE SEQUENCE [LARGE SCALE GENOMIC DNA]</scope>
    <source>
        <strain evidence="1">4287</strain>
    </source>
</reference>
<reference evidence="1" key="1">
    <citation type="submission" date="2007-04" db="EMBL/GenBank/DDBJ databases">
        <authorList>
            <consortium name="The Broad Institute Genome Sequencing Platform"/>
            <person name="Birren B."/>
            <person name="Lander E."/>
            <person name="Galagan J."/>
            <person name="Nusbaum C."/>
            <person name="Devon K."/>
            <person name="Ma L.-J."/>
            <person name="Jaffe D."/>
            <person name="Butler J."/>
            <person name="Alvarez P."/>
            <person name="Gnerre S."/>
            <person name="Grabherr M."/>
            <person name="Kleber M."/>
            <person name="Mauceli E."/>
            <person name="Brockman W."/>
            <person name="MacCallum I.A."/>
            <person name="Young S."/>
            <person name="LaButti K."/>
            <person name="DeCaprio D."/>
            <person name="Crawford M."/>
            <person name="Koehrsen M."/>
            <person name="Engels R."/>
            <person name="Montgomery P."/>
            <person name="Pearson M."/>
            <person name="Howarth C."/>
            <person name="Larson L."/>
            <person name="White J."/>
            <person name="O'Leary S."/>
            <person name="Kodira C."/>
            <person name="Zeng Q."/>
            <person name="Yandava C."/>
            <person name="Alvarado L."/>
            <person name="Kistler C."/>
            <person name="Shim W.-B."/>
            <person name="Kang S."/>
            <person name="Woloshuk C."/>
        </authorList>
    </citation>
    <scope>NUCLEOTIDE SEQUENCE</scope>
    <source>
        <strain evidence="1">4287</strain>
    </source>
</reference>
<dbReference type="GeneID" id="28963396"/>
<dbReference type="AlphaFoldDB" id="A0A0J9VT40"/>
<dbReference type="EMBL" id="DS231716">
    <property type="protein sequence ID" value="KNB15462.1"/>
    <property type="molecule type" value="Genomic_DNA"/>
</dbReference>
<dbReference type="EMBL" id="DS231736">
    <property type="protein sequence ID" value="KNB19924.1"/>
    <property type="molecule type" value="Genomic_DNA"/>
</dbReference>
<dbReference type="GeneID" id="28962043"/>
<dbReference type="GeneID" id="28961683"/>
<sequence>MAEDEDREKPTKLPVLPKKEGGHLYEIEQMGFESTLYSKTIASAGFMVGNTGR</sequence>
<name>A0A0J9VT40_FUSO4</name>
<evidence type="ECO:0000313" key="1">
    <source>
        <dbReference type="EMBL" id="KNB13926.1"/>
    </source>
</evidence>
<dbReference type="KEGG" id="fox:FOXG_22690"/>
<protein>
    <submittedName>
        <fullName evidence="1">Uncharacterized protein</fullName>
    </submittedName>
</protein>
<dbReference type="VEuPathDB" id="FungiDB:FOXG_21337"/>
<dbReference type="RefSeq" id="XP_018253507.1">
    <property type="nucleotide sequence ID" value="XM_018401670.1"/>
</dbReference>
<dbReference type="Proteomes" id="UP000009097">
    <property type="component" value="Unassembled WGS sequence"/>
</dbReference>
<dbReference type="EMBL" id="DS231713">
    <property type="protein sequence ID" value="KNB13926.1"/>
    <property type="molecule type" value="Genomic_DNA"/>
</dbReference>
<dbReference type="RefSeq" id="XP_018251971.1">
    <property type="nucleotide sequence ID" value="XM_018401306.1"/>
</dbReference>
<dbReference type="VEuPathDB" id="FungiDB:FOXG_22690"/>
<dbReference type="VEuPathDB" id="FungiDB:FOXG_20977"/>
<gene>
    <name evidence="1" type="ORF">FOXG_20977</name>
    <name evidence="2" type="ORF">FOXG_21018</name>
    <name evidence="3" type="ORF">FOXG_21337</name>
    <name evidence="4" type="ORF">FOXG_22690</name>
</gene>
<evidence type="ECO:0000313" key="3">
    <source>
        <dbReference type="EMBL" id="KNB15462.1"/>
    </source>
</evidence>
<proteinExistence type="predicted"/>
<dbReference type="RefSeq" id="XP_018257969.1">
    <property type="nucleotide sequence ID" value="XM_018403097.1"/>
</dbReference>
<dbReference type="KEGG" id="fox:FOXG_21018"/>